<evidence type="ECO:0000256" key="1">
    <source>
        <dbReference type="ARBA" id="ARBA00004496"/>
    </source>
</evidence>
<dbReference type="Proteomes" id="UP000230132">
    <property type="component" value="Unassembled WGS sequence"/>
</dbReference>
<reference evidence="14" key="1">
    <citation type="submission" date="2017-09" db="EMBL/GenBank/DDBJ databases">
        <title>Depth-based differentiation of microbial function through sediment-hosted aquifers and enrichment of novel symbionts in the deep terrestrial subsurface.</title>
        <authorList>
            <person name="Probst A.J."/>
            <person name="Ladd B."/>
            <person name="Jarett J.K."/>
            <person name="Geller-Mcgrath D.E."/>
            <person name="Sieber C.M.K."/>
            <person name="Emerson J.B."/>
            <person name="Anantharaman K."/>
            <person name="Thomas B.C."/>
            <person name="Malmstrom R."/>
            <person name="Stieglmeier M."/>
            <person name="Klingl A."/>
            <person name="Woyke T."/>
            <person name="Ryan C.M."/>
            <person name="Banfield J.F."/>
        </authorList>
    </citation>
    <scope>NUCLEOTIDE SEQUENCE [LARGE SCALE GENOMIC DNA]</scope>
</reference>
<feature type="domain" description="Mur ligase C-terminal" evidence="11">
    <location>
        <begin position="295"/>
        <end position="421"/>
    </location>
</feature>
<dbReference type="Gene3D" id="3.40.1190.10">
    <property type="entry name" value="Mur-like, catalytic domain"/>
    <property type="match status" value="1"/>
</dbReference>
<evidence type="ECO:0000256" key="10">
    <source>
        <dbReference type="RuleBase" id="RU003664"/>
    </source>
</evidence>
<protein>
    <recommendedName>
        <fullName evidence="9 10">UDP-N-acetylmuramoylalanine--D-glutamate ligase</fullName>
        <ecNumber evidence="9 10">6.3.2.9</ecNumber>
    </recommendedName>
    <alternativeName>
        <fullName evidence="9">D-glutamic acid-adding enzyme</fullName>
    </alternativeName>
    <alternativeName>
        <fullName evidence="9">UDP-N-acetylmuramoyl-L-alanyl-D-glutamate synthetase</fullName>
    </alternativeName>
</protein>
<dbReference type="EMBL" id="PFAX01000002">
    <property type="protein sequence ID" value="PIR90778.1"/>
    <property type="molecule type" value="Genomic_DNA"/>
</dbReference>
<keyword evidence="8 9" id="KW-0131">Cell cycle</keyword>
<dbReference type="InterPro" id="IPR036565">
    <property type="entry name" value="Mur-like_cat_sf"/>
</dbReference>
<keyword evidence="9 10" id="KW-0133">Cell shape</keyword>
<dbReference type="GO" id="GO:0008764">
    <property type="term" value="F:UDP-N-acetylmuramoylalanine-D-glutamate ligase activity"/>
    <property type="evidence" value="ECO:0007669"/>
    <property type="project" value="UniProtKB-UniRule"/>
</dbReference>
<comment type="pathway">
    <text evidence="2 9 10">Cell wall biogenesis; peptidoglycan biosynthesis.</text>
</comment>
<evidence type="ECO:0000256" key="3">
    <source>
        <dbReference type="ARBA" id="ARBA00022490"/>
    </source>
</evidence>
<dbReference type="HAMAP" id="MF_00639">
    <property type="entry name" value="MurD"/>
    <property type="match status" value="1"/>
</dbReference>
<dbReference type="Gene3D" id="3.40.50.720">
    <property type="entry name" value="NAD(P)-binding Rossmann-like Domain"/>
    <property type="match status" value="1"/>
</dbReference>
<dbReference type="InterPro" id="IPR018109">
    <property type="entry name" value="Folylpolyglutamate_synth_CS"/>
</dbReference>
<evidence type="ECO:0000256" key="9">
    <source>
        <dbReference type="HAMAP-Rule" id="MF_00639"/>
    </source>
</evidence>
<evidence type="ECO:0000313" key="13">
    <source>
        <dbReference type="EMBL" id="PIR90778.1"/>
    </source>
</evidence>
<dbReference type="PROSITE" id="PS01011">
    <property type="entry name" value="FOLYLPOLYGLU_SYNT_1"/>
    <property type="match status" value="1"/>
</dbReference>
<dbReference type="InterPro" id="IPR013221">
    <property type="entry name" value="Mur_ligase_cen"/>
</dbReference>
<comment type="function">
    <text evidence="9 10">Cell wall formation. Catalyzes the addition of glutamate to the nucleotide precursor UDP-N-acetylmuramoyl-L-alanine (UMA).</text>
</comment>
<keyword evidence="9 10" id="KW-0961">Cell wall biogenesis/degradation</keyword>
<dbReference type="AlphaFoldDB" id="A0A2H0UVD0"/>
<evidence type="ECO:0000256" key="4">
    <source>
        <dbReference type="ARBA" id="ARBA00022598"/>
    </source>
</evidence>
<gene>
    <name evidence="9 13" type="primary">murD</name>
    <name evidence="13" type="ORF">COU05_00105</name>
</gene>
<dbReference type="InterPro" id="IPR036615">
    <property type="entry name" value="Mur_ligase_C_dom_sf"/>
</dbReference>
<dbReference type="GO" id="GO:0005737">
    <property type="term" value="C:cytoplasm"/>
    <property type="evidence" value="ECO:0007669"/>
    <property type="project" value="UniProtKB-SubCell"/>
</dbReference>
<dbReference type="GO" id="GO:0004326">
    <property type="term" value="F:tetrahydrofolylpolyglutamate synthase activity"/>
    <property type="evidence" value="ECO:0007669"/>
    <property type="project" value="InterPro"/>
</dbReference>
<dbReference type="SUPFAM" id="SSF53623">
    <property type="entry name" value="MurD-like peptide ligases, catalytic domain"/>
    <property type="match status" value="1"/>
</dbReference>
<dbReference type="GO" id="GO:0008360">
    <property type="term" value="P:regulation of cell shape"/>
    <property type="evidence" value="ECO:0007669"/>
    <property type="project" value="UniProtKB-KW"/>
</dbReference>
<comment type="subcellular location">
    <subcellularLocation>
        <location evidence="1 9 10">Cytoplasm</location>
    </subcellularLocation>
</comment>
<keyword evidence="6 9" id="KW-0547">Nucleotide-binding</keyword>
<keyword evidence="3 9" id="KW-0963">Cytoplasm</keyword>
<feature type="domain" description="Mur ligase central" evidence="12">
    <location>
        <begin position="115"/>
        <end position="248"/>
    </location>
</feature>
<dbReference type="Pfam" id="PF08245">
    <property type="entry name" value="Mur_ligase_M"/>
    <property type="match status" value="1"/>
</dbReference>
<dbReference type="Pfam" id="PF02875">
    <property type="entry name" value="Mur_ligase_C"/>
    <property type="match status" value="1"/>
</dbReference>
<dbReference type="Gene3D" id="3.90.190.20">
    <property type="entry name" value="Mur ligase, C-terminal domain"/>
    <property type="match status" value="1"/>
</dbReference>
<dbReference type="GO" id="GO:0071555">
    <property type="term" value="P:cell wall organization"/>
    <property type="evidence" value="ECO:0007669"/>
    <property type="project" value="UniProtKB-KW"/>
</dbReference>
<dbReference type="InterPro" id="IPR004101">
    <property type="entry name" value="Mur_ligase_C"/>
</dbReference>
<evidence type="ECO:0000256" key="8">
    <source>
        <dbReference type="ARBA" id="ARBA00023306"/>
    </source>
</evidence>
<comment type="catalytic activity">
    <reaction evidence="9 10">
        <text>UDP-N-acetyl-alpha-D-muramoyl-L-alanine + D-glutamate + ATP = UDP-N-acetyl-alpha-D-muramoyl-L-alanyl-D-glutamate + ADP + phosphate + H(+)</text>
        <dbReference type="Rhea" id="RHEA:16429"/>
        <dbReference type="ChEBI" id="CHEBI:15378"/>
        <dbReference type="ChEBI" id="CHEBI:29986"/>
        <dbReference type="ChEBI" id="CHEBI:30616"/>
        <dbReference type="ChEBI" id="CHEBI:43474"/>
        <dbReference type="ChEBI" id="CHEBI:83898"/>
        <dbReference type="ChEBI" id="CHEBI:83900"/>
        <dbReference type="ChEBI" id="CHEBI:456216"/>
        <dbReference type="EC" id="6.3.2.9"/>
    </reaction>
</comment>
<dbReference type="GO" id="GO:0005524">
    <property type="term" value="F:ATP binding"/>
    <property type="evidence" value="ECO:0007669"/>
    <property type="project" value="UniProtKB-UniRule"/>
</dbReference>
<evidence type="ECO:0000256" key="5">
    <source>
        <dbReference type="ARBA" id="ARBA00022618"/>
    </source>
</evidence>
<dbReference type="GO" id="GO:0051301">
    <property type="term" value="P:cell division"/>
    <property type="evidence" value="ECO:0007669"/>
    <property type="project" value="UniProtKB-KW"/>
</dbReference>
<keyword evidence="9 10" id="KW-0573">Peptidoglycan synthesis</keyword>
<evidence type="ECO:0000313" key="14">
    <source>
        <dbReference type="Proteomes" id="UP000230132"/>
    </source>
</evidence>
<dbReference type="EC" id="6.3.2.9" evidence="9 10"/>
<accession>A0A2H0UVD0</accession>
<evidence type="ECO:0000259" key="11">
    <source>
        <dbReference type="Pfam" id="PF02875"/>
    </source>
</evidence>
<dbReference type="GO" id="GO:0009252">
    <property type="term" value="P:peptidoglycan biosynthetic process"/>
    <property type="evidence" value="ECO:0007669"/>
    <property type="project" value="UniProtKB-UniRule"/>
</dbReference>
<dbReference type="SUPFAM" id="SSF51984">
    <property type="entry name" value="MurCD N-terminal domain"/>
    <property type="match status" value="1"/>
</dbReference>
<dbReference type="InterPro" id="IPR005762">
    <property type="entry name" value="MurD"/>
</dbReference>
<evidence type="ECO:0000256" key="6">
    <source>
        <dbReference type="ARBA" id="ARBA00022741"/>
    </source>
</evidence>
<evidence type="ECO:0000256" key="2">
    <source>
        <dbReference type="ARBA" id="ARBA00004752"/>
    </source>
</evidence>
<dbReference type="PANTHER" id="PTHR43692">
    <property type="entry name" value="UDP-N-ACETYLMURAMOYLALANINE--D-GLUTAMATE LIGASE"/>
    <property type="match status" value="1"/>
</dbReference>
<comment type="caution">
    <text evidence="13">The sequence shown here is derived from an EMBL/GenBank/DDBJ whole genome shotgun (WGS) entry which is preliminary data.</text>
</comment>
<name>A0A2H0UVD0_9BACT</name>
<keyword evidence="5 9" id="KW-0132">Cell division</keyword>
<proteinExistence type="inferred from homology"/>
<evidence type="ECO:0000259" key="12">
    <source>
        <dbReference type="Pfam" id="PF08245"/>
    </source>
</evidence>
<dbReference type="PANTHER" id="PTHR43692:SF1">
    <property type="entry name" value="UDP-N-ACETYLMURAMOYLALANINE--D-GLUTAMATE LIGASE"/>
    <property type="match status" value="1"/>
</dbReference>
<dbReference type="NCBIfam" id="TIGR01087">
    <property type="entry name" value="murD"/>
    <property type="match status" value="1"/>
</dbReference>
<evidence type="ECO:0000256" key="7">
    <source>
        <dbReference type="ARBA" id="ARBA00022840"/>
    </source>
</evidence>
<dbReference type="UniPathway" id="UPA00219"/>
<keyword evidence="4 9" id="KW-0436">Ligase</keyword>
<feature type="binding site" evidence="9">
    <location>
        <begin position="117"/>
        <end position="123"/>
    </location>
    <ligand>
        <name>ATP</name>
        <dbReference type="ChEBI" id="CHEBI:30616"/>
    </ligand>
</feature>
<comment type="similarity">
    <text evidence="9">Belongs to the MurCDEF family.</text>
</comment>
<keyword evidence="7 9" id="KW-0067">ATP-binding</keyword>
<organism evidence="13 14">
    <name type="scientific">bacterium (Candidatus Gribaldobacteria) CG10_big_fil_rev_8_21_14_0_10_37_21</name>
    <dbReference type="NCBI Taxonomy" id="2014275"/>
    <lineage>
        <taxon>Bacteria</taxon>
        <taxon>Candidatus Gribaldobacteria</taxon>
    </lineage>
</organism>
<dbReference type="SUPFAM" id="SSF53244">
    <property type="entry name" value="MurD-like peptide ligases, peptide-binding domain"/>
    <property type="match status" value="1"/>
</dbReference>
<sequence length="447" mass="49845">MLIEEVKNKKIAIVGFAREGRDTLAFLAKTFPKKNKSEIAIFDQEKIKETQALKKQGIFVFTDKNYLDHLKNYQVIIKTPGIPEKKIEPFLGKGARVTSQTEIFFANFKGLCIGVTGTKGKGTTATLIYQILKEAGFKVKLVGNIGQPVFQFLLKSKPTDIFVYELSSHQLQGLKKSPKIAVFLNLFPDHLDYYRDFNSYKKAKEPIVSFQGKNDFFIYNTEDQTAREFAGKSQAKKIAFNKISLKGDRGGKVKTLLKGDFNLLNIKAAFAVGKLLGVGEGQMKKTIASFKGLEHRLEYVGKFRGIGFYNDSMSTLPEVAIKAIEAVKPQTLIAGGSCKGSDYKEMAKAIIKHRVKNLILLEKPRNKRNPGEKETADLLSKELSSFEKGKELSSFRASKMKEAVAIAFKETGKGRVCLLSPGAASFNLFKSYADRGKQFKLSVKVIK</sequence>